<keyword evidence="1" id="KW-1133">Transmembrane helix</keyword>
<dbReference type="WBParaSite" id="Pan_g23974.t1">
    <property type="protein sequence ID" value="Pan_g23974.t1"/>
    <property type="gene ID" value="Pan_g23974"/>
</dbReference>
<reference evidence="3" key="2">
    <citation type="submission" date="2020-10" db="UniProtKB">
        <authorList>
            <consortium name="WormBaseParasite"/>
        </authorList>
    </citation>
    <scope>IDENTIFICATION</scope>
</reference>
<feature type="transmembrane region" description="Helical" evidence="1">
    <location>
        <begin position="46"/>
        <end position="69"/>
    </location>
</feature>
<name>A0A7E4VR56_PANRE</name>
<accession>A0A7E4VR56</accession>
<protein>
    <submittedName>
        <fullName evidence="3">TLC domain-containing protein</fullName>
    </submittedName>
</protein>
<dbReference type="AlphaFoldDB" id="A0A7E4VR56"/>
<keyword evidence="1" id="KW-0472">Membrane</keyword>
<sequence>MIETLARGWLAVSFVQQIGLGARHLADPTTLVQTLTGSESSTVSTILAGHIFVLVCAQTAFVKAALLLSDTRAMHVLHAVVTGAQLAFFAKFTLYSNPSMELLLQILLASVSVFLEGLYLLMTRNVAVEEPAEPRPRRLIAKHYLEAHVSDLNTGARRKHD</sequence>
<dbReference type="Proteomes" id="UP000492821">
    <property type="component" value="Unassembled WGS sequence"/>
</dbReference>
<keyword evidence="2" id="KW-1185">Reference proteome</keyword>
<feature type="transmembrane region" description="Helical" evidence="1">
    <location>
        <begin position="102"/>
        <end position="121"/>
    </location>
</feature>
<feature type="transmembrane region" description="Helical" evidence="1">
    <location>
        <begin position="76"/>
        <end position="96"/>
    </location>
</feature>
<keyword evidence="1" id="KW-0812">Transmembrane</keyword>
<evidence type="ECO:0000313" key="3">
    <source>
        <dbReference type="WBParaSite" id="Pan_g23974.t1"/>
    </source>
</evidence>
<organism evidence="2 3">
    <name type="scientific">Panagrellus redivivus</name>
    <name type="common">Microworm</name>
    <dbReference type="NCBI Taxonomy" id="6233"/>
    <lineage>
        <taxon>Eukaryota</taxon>
        <taxon>Metazoa</taxon>
        <taxon>Ecdysozoa</taxon>
        <taxon>Nematoda</taxon>
        <taxon>Chromadorea</taxon>
        <taxon>Rhabditida</taxon>
        <taxon>Tylenchina</taxon>
        <taxon>Panagrolaimomorpha</taxon>
        <taxon>Panagrolaimoidea</taxon>
        <taxon>Panagrolaimidae</taxon>
        <taxon>Panagrellus</taxon>
    </lineage>
</organism>
<evidence type="ECO:0000256" key="1">
    <source>
        <dbReference type="SAM" id="Phobius"/>
    </source>
</evidence>
<evidence type="ECO:0000313" key="2">
    <source>
        <dbReference type="Proteomes" id="UP000492821"/>
    </source>
</evidence>
<proteinExistence type="predicted"/>
<reference evidence="2" key="1">
    <citation type="journal article" date="2013" name="Genetics">
        <title>The draft genome and transcriptome of Panagrellus redivivus are shaped by the harsh demands of a free-living lifestyle.</title>
        <authorList>
            <person name="Srinivasan J."/>
            <person name="Dillman A.R."/>
            <person name="Macchietto M.G."/>
            <person name="Heikkinen L."/>
            <person name="Lakso M."/>
            <person name="Fracchia K.M."/>
            <person name="Antoshechkin I."/>
            <person name="Mortazavi A."/>
            <person name="Wong G."/>
            <person name="Sternberg P.W."/>
        </authorList>
    </citation>
    <scope>NUCLEOTIDE SEQUENCE [LARGE SCALE GENOMIC DNA]</scope>
    <source>
        <strain evidence="2">MT8872</strain>
    </source>
</reference>